<sequence>MNKKPSPEWKTYAELERKDLDMARFVHIGYNHVADLTACMFFPVTDGIAMATFSLDEYFIELYHNVPLPKQRTGRLSMTTRVKKHSEIHSTLESMRQVLM</sequence>
<protein>
    <submittedName>
        <fullName evidence="1">Uncharacterized protein</fullName>
    </submittedName>
</protein>
<evidence type="ECO:0000313" key="1">
    <source>
        <dbReference type="EMBL" id="KKM79566.1"/>
    </source>
</evidence>
<accession>A0A0F9KXJ0</accession>
<dbReference type="AlphaFoldDB" id="A0A0F9KXJ0"/>
<comment type="caution">
    <text evidence="1">The sequence shown here is derived from an EMBL/GenBank/DDBJ whole genome shotgun (WGS) entry which is preliminary data.</text>
</comment>
<name>A0A0F9KXJ0_9ZZZZ</name>
<proteinExistence type="predicted"/>
<reference evidence="1" key="1">
    <citation type="journal article" date="2015" name="Nature">
        <title>Complex archaea that bridge the gap between prokaryotes and eukaryotes.</title>
        <authorList>
            <person name="Spang A."/>
            <person name="Saw J.H."/>
            <person name="Jorgensen S.L."/>
            <person name="Zaremba-Niedzwiedzka K."/>
            <person name="Martijn J."/>
            <person name="Lind A.E."/>
            <person name="van Eijk R."/>
            <person name="Schleper C."/>
            <person name="Guy L."/>
            <person name="Ettema T.J."/>
        </authorList>
    </citation>
    <scope>NUCLEOTIDE SEQUENCE</scope>
</reference>
<organism evidence="1">
    <name type="scientific">marine sediment metagenome</name>
    <dbReference type="NCBI Taxonomy" id="412755"/>
    <lineage>
        <taxon>unclassified sequences</taxon>
        <taxon>metagenomes</taxon>
        <taxon>ecological metagenomes</taxon>
    </lineage>
</organism>
<dbReference type="EMBL" id="LAZR01008315">
    <property type="protein sequence ID" value="KKM79566.1"/>
    <property type="molecule type" value="Genomic_DNA"/>
</dbReference>
<gene>
    <name evidence="1" type="ORF">LCGC14_1348580</name>
</gene>